<proteinExistence type="predicted"/>
<dbReference type="Proteomes" id="UP000003781">
    <property type="component" value="Unassembled WGS sequence"/>
</dbReference>
<name>A3IJS9_9CHRO</name>
<dbReference type="EMBL" id="AAXW01000002">
    <property type="protein sequence ID" value="EAZ94061.1"/>
    <property type="molecule type" value="Genomic_DNA"/>
</dbReference>
<protein>
    <submittedName>
        <fullName evidence="1">Uncharacterized protein</fullName>
    </submittedName>
</protein>
<gene>
    <name evidence="1" type="ORF">CY0110_19737</name>
</gene>
<organism evidence="1 2">
    <name type="scientific">Crocosphaera chwakensis CCY0110</name>
    <dbReference type="NCBI Taxonomy" id="391612"/>
    <lineage>
        <taxon>Bacteria</taxon>
        <taxon>Bacillati</taxon>
        <taxon>Cyanobacteriota</taxon>
        <taxon>Cyanophyceae</taxon>
        <taxon>Oscillatoriophycideae</taxon>
        <taxon>Chroococcales</taxon>
        <taxon>Aphanothecaceae</taxon>
        <taxon>Crocosphaera</taxon>
        <taxon>Crocosphaera chwakensis</taxon>
    </lineage>
</organism>
<evidence type="ECO:0000313" key="2">
    <source>
        <dbReference type="Proteomes" id="UP000003781"/>
    </source>
</evidence>
<accession>A3IJS9</accession>
<reference evidence="1 2" key="1">
    <citation type="submission" date="2007-03" db="EMBL/GenBank/DDBJ databases">
        <authorList>
            <person name="Stal L."/>
            <person name="Ferriera S."/>
            <person name="Johnson J."/>
            <person name="Kravitz S."/>
            <person name="Beeson K."/>
            <person name="Sutton G."/>
            <person name="Rogers Y.-H."/>
            <person name="Friedman R."/>
            <person name="Frazier M."/>
            <person name="Venter J.C."/>
        </authorList>
    </citation>
    <scope>NUCLEOTIDE SEQUENCE [LARGE SCALE GENOMIC DNA]</scope>
    <source>
        <strain evidence="1 2">CCY0110</strain>
    </source>
</reference>
<sequence length="21" mass="2234">MVSKITLIVCPVASQMAEISL</sequence>
<keyword evidence="2" id="KW-1185">Reference proteome</keyword>
<comment type="caution">
    <text evidence="1">The sequence shown here is derived from an EMBL/GenBank/DDBJ whole genome shotgun (WGS) entry which is preliminary data.</text>
</comment>
<evidence type="ECO:0000313" key="1">
    <source>
        <dbReference type="EMBL" id="EAZ94061.1"/>
    </source>
</evidence>
<dbReference type="AlphaFoldDB" id="A3IJS9"/>